<protein>
    <submittedName>
        <fullName evidence="1">Uncharacterized protein</fullName>
    </submittedName>
</protein>
<evidence type="ECO:0000313" key="2">
    <source>
        <dbReference type="Proteomes" id="UP000605848"/>
    </source>
</evidence>
<comment type="caution">
    <text evidence="1">The sequence shown here is derived from an EMBL/GenBank/DDBJ whole genome shotgun (WGS) entry which is preliminary data.</text>
</comment>
<sequence>MPRIHLRLTPRGHLLLEEADDAPTLDDKVAARLASAFGRGSGYGLLQLGAGEIGQSLPPSLNWWRDFVVRYVEAACLHRSRGSGETPSAAIQSAVAPLAEAEVATLVLTAPMMPEAEYLNADVLRGLWVDLGTALATSFAASGTDLQAFLNTLNPAWNLIGRVHFNLAENRRDLEWPFAFLVTYTTRLSAQARAQRVPLSQAWREYAVDTGVKLPRPAD</sequence>
<proteinExistence type="predicted"/>
<name>A0A937D480_9HYPH</name>
<dbReference type="AlphaFoldDB" id="A0A937D480"/>
<dbReference type="Proteomes" id="UP000605848">
    <property type="component" value="Unassembled WGS sequence"/>
</dbReference>
<dbReference type="RefSeq" id="WP_202066557.1">
    <property type="nucleotide sequence ID" value="NZ_JAEQMY010000300.1"/>
</dbReference>
<dbReference type="EMBL" id="JAEQMY010000300">
    <property type="protein sequence ID" value="MBL0408572.1"/>
    <property type="molecule type" value="Genomic_DNA"/>
</dbReference>
<accession>A0A937D480</accession>
<evidence type="ECO:0000313" key="1">
    <source>
        <dbReference type="EMBL" id="MBL0408572.1"/>
    </source>
</evidence>
<organism evidence="1 2">
    <name type="scientific">Microvirga aerilata</name>
    <dbReference type="NCBI Taxonomy" id="670292"/>
    <lineage>
        <taxon>Bacteria</taxon>
        <taxon>Pseudomonadati</taxon>
        <taxon>Pseudomonadota</taxon>
        <taxon>Alphaproteobacteria</taxon>
        <taxon>Hyphomicrobiales</taxon>
        <taxon>Methylobacteriaceae</taxon>
        <taxon>Microvirga</taxon>
    </lineage>
</organism>
<gene>
    <name evidence="1" type="ORF">JKG68_32465</name>
</gene>
<keyword evidence="2" id="KW-1185">Reference proteome</keyword>
<reference evidence="1" key="1">
    <citation type="submission" date="2021-01" db="EMBL/GenBank/DDBJ databases">
        <title>Microvirga sp.</title>
        <authorList>
            <person name="Kim M.K."/>
        </authorList>
    </citation>
    <scope>NUCLEOTIDE SEQUENCE</scope>
    <source>
        <strain evidence="1">5420S-16</strain>
    </source>
</reference>